<keyword evidence="2" id="KW-1185">Reference proteome</keyword>
<dbReference type="Proteomes" id="UP000216991">
    <property type="component" value="Unassembled WGS sequence"/>
</dbReference>
<accession>A0A255Z908</accession>
<evidence type="ECO:0000313" key="1">
    <source>
        <dbReference type="EMBL" id="OYQ38043.1"/>
    </source>
</evidence>
<gene>
    <name evidence="1" type="ORF">CHU93_00140</name>
</gene>
<proteinExistence type="predicted"/>
<reference evidence="1 2" key="1">
    <citation type="submission" date="2017-07" db="EMBL/GenBank/DDBJ databases">
        <title>Sandarakinorhabdus cyanobacteriorum sp. nov., a novel bacterium isolated from cyanobacterial aggregates in a eutrophic lake.</title>
        <authorList>
            <person name="Cai H."/>
        </authorList>
    </citation>
    <scope>NUCLEOTIDE SEQUENCE [LARGE SCALE GENOMIC DNA]</scope>
    <source>
        <strain evidence="1 2">TH057</strain>
    </source>
</reference>
<sequence length="238" mass="25829">MNFGKADAVQVIIEYADGLFAPAVVYAGLSTLVTHDGNRRITGWMCAPPYQSDAARLAPTNDAIAKLQTTRLSPGVADDLAASLRHGKHVNPMLGAIAAYLYDYTGDRDNIRRMAYYYASRAQPIPFDVALLGQLHTERSDQAVTAYVPAVEARDRRDGNDVPDFARQQTNAISGMVGGFCPWLRLGWDYVATPDPIEEPMTQPLGTALPHLLDSSFTALSEEGASSLITHFGLEAKS</sequence>
<organism evidence="1 2">
    <name type="scientific">Sandarakinorhabdus cyanobacteriorum</name>
    <dbReference type="NCBI Taxonomy" id="1981098"/>
    <lineage>
        <taxon>Bacteria</taxon>
        <taxon>Pseudomonadati</taxon>
        <taxon>Pseudomonadota</taxon>
        <taxon>Alphaproteobacteria</taxon>
        <taxon>Sphingomonadales</taxon>
        <taxon>Sphingosinicellaceae</taxon>
        <taxon>Sandarakinorhabdus</taxon>
    </lineage>
</organism>
<dbReference type="AlphaFoldDB" id="A0A255Z908"/>
<evidence type="ECO:0000313" key="2">
    <source>
        <dbReference type="Proteomes" id="UP000216991"/>
    </source>
</evidence>
<comment type="caution">
    <text evidence="1">The sequence shown here is derived from an EMBL/GenBank/DDBJ whole genome shotgun (WGS) entry which is preliminary data.</text>
</comment>
<dbReference type="EMBL" id="NOXT01000011">
    <property type="protein sequence ID" value="OYQ38043.1"/>
    <property type="molecule type" value="Genomic_DNA"/>
</dbReference>
<protein>
    <submittedName>
        <fullName evidence="1">Uncharacterized protein</fullName>
    </submittedName>
</protein>
<name>A0A255Z908_9SPHN</name>